<dbReference type="Gene3D" id="3.40.50.150">
    <property type="entry name" value="Vaccinia Virus protein VP39"/>
    <property type="match status" value="1"/>
</dbReference>
<dbReference type="EC" id="2.1.1.222" evidence="3"/>
<dbReference type="RefSeq" id="WP_140008616.1">
    <property type="nucleotide sequence ID" value="NZ_JBHMDG010000001.1"/>
</dbReference>
<dbReference type="PANTHER" id="PTHR42912">
    <property type="entry name" value="METHYLTRANSFERASE"/>
    <property type="match status" value="1"/>
</dbReference>
<dbReference type="InterPro" id="IPR013216">
    <property type="entry name" value="Methyltransf_11"/>
</dbReference>
<protein>
    <submittedName>
        <fullName evidence="3">Class I SAM-dependent methyltransferase</fullName>
        <ecNumber evidence="3">2.1.1.222</ecNumber>
        <ecNumber evidence="3">2.1.1.64</ecNumber>
    </submittedName>
</protein>
<dbReference type="InterPro" id="IPR050508">
    <property type="entry name" value="Methyltransf_Superfamily"/>
</dbReference>
<feature type="domain" description="Methyltransferase type 11" evidence="2">
    <location>
        <begin position="43"/>
        <end position="140"/>
    </location>
</feature>
<feature type="region of interest" description="Disordered" evidence="1">
    <location>
        <begin position="1"/>
        <end position="21"/>
    </location>
</feature>
<dbReference type="GO" id="GO:0061542">
    <property type="term" value="F:3-demethylubiquinol 3-O-methyltransferase activity"/>
    <property type="evidence" value="ECO:0007669"/>
    <property type="project" value="UniProtKB-EC"/>
</dbReference>
<dbReference type="CDD" id="cd02440">
    <property type="entry name" value="AdoMet_MTases"/>
    <property type="match status" value="1"/>
</dbReference>
<dbReference type="Pfam" id="PF08241">
    <property type="entry name" value="Methyltransf_11"/>
    <property type="match status" value="1"/>
</dbReference>
<dbReference type="InterPro" id="IPR029063">
    <property type="entry name" value="SAM-dependent_MTases_sf"/>
</dbReference>
<dbReference type="EMBL" id="JBHMDG010000001">
    <property type="protein sequence ID" value="MFB9311565.1"/>
    <property type="molecule type" value="Genomic_DNA"/>
</dbReference>
<dbReference type="Proteomes" id="UP001589750">
    <property type="component" value="Unassembled WGS sequence"/>
</dbReference>
<comment type="caution">
    <text evidence="3">The sequence shown here is derived from an EMBL/GenBank/DDBJ whole genome shotgun (WGS) entry which is preliminary data.</text>
</comment>
<dbReference type="GO" id="GO:0102208">
    <property type="term" value="F:2-polyprenyl-6-hydroxyphenol methylase activity"/>
    <property type="evidence" value="ECO:0007669"/>
    <property type="project" value="UniProtKB-EC"/>
</dbReference>
<evidence type="ECO:0000313" key="3">
    <source>
        <dbReference type="EMBL" id="MFB9311565.1"/>
    </source>
</evidence>
<sequence length="246" mass="27250">MSSRPQTRELGRGAVRSNKGDRGVEKRLAALGGLTDVSGTRLLDLGCGDGTYTRRLAARFDHVTGVDVEPERLAMFRAEVAGTPLEDKLVIHQMPGERLDLPDASFDVVTMIEVIEHVASVEETLAEVRRVLVPGGRLLVTTPNTWFPFETHGFFFRGKRRPPQYGPFLTWVPPLHRRMADARTFTRSGLAAQAAAQGLYLVGSDYMMPPFDRSGVGGRIRTVTDRVERSPLKFLGMALVLVFEKT</sequence>
<feature type="compositionally biased region" description="Basic and acidic residues" evidence="1">
    <location>
        <begin position="1"/>
        <end position="11"/>
    </location>
</feature>
<proteinExistence type="predicted"/>
<evidence type="ECO:0000256" key="1">
    <source>
        <dbReference type="SAM" id="MobiDB-lite"/>
    </source>
</evidence>
<dbReference type="SUPFAM" id="SSF53335">
    <property type="entry name" value="S-adenosyl-L-methionine-dependent methyltransferases"/>
    <property type="match status" value="1"/>
</dbReference>
<evidence type="ECO:0000259" key="2">
    <source>
        <dbReference type="Pfam" id="PF08241"/>
    </source>
</evidence>
<dbReference type="GO" id="GO:0032259">
    <property type="term" value="P:methylation"/>
    <property type="evidence" value="ECO:0007669"/>
    <property type="project" value="UniProtKB-KW"/>
</dbReference>
<reference evidence="3 4" key="1">
    <citation type="submission" date="2024-09" db="EMBL/GenBank/DDBJ databases">
        <authorList>
            <person name="Sun Q."/>
            <person name="Mori K."/>
        </authorList>
    </citation>
    <scope>NUCLEOTIDE SEQUENCE [LARGE SCALE GENOMIC DNA]</scope>
    <source>
        <strain evidence="3 4">JCM 9626</strain>
    </source>
</reference>
<accession>A0ABV5K6Q5</accession>
<name>A0ABV5K6Q5_9ACTN</name>
<keyword evidence="4" id="KW-1185">Reference proteome</keyword>
<organism evidence="3 4">
    <name type="scientific">Nocardioides plantarum</name>
    <dbReference type="NCBI Taxonomy" id="29299"/>
    <lineage>
        <taxon>Bacteria</taxon>
        <taxon>Bacillati</taxon>
        <taxon>Actinomycetota</taxon>
        <taxon>Actinomycetes</taxon>
        <taxon>Propionibacteriales</taxon>
        <taxon>Nocardioidaceae</taxon>
        <taxon>Nocardioides</taxon>
    </lineage>
</organism>
<dbReference type="EC" id="2.1.1.64" evidence="3"/>
<keyword evidence="3" id="KW-0808">Transferase</keyword>
<evidence type="ECO:0000313" key="4">
    <source>
        <dbReference type="Proteomes" id="UP001589750"/>
    </source>
</evidence>
<keyword evidence="3" id="KW-0489">Methyltransferase</keyword>
<gene>
    <name evidence="3" type="ORF">ACFFRI_00800</name>
</gene>